<feature type="compositionally biased region" description="Basic and acidic residues" evidence="2">
    <location>
        <begin position="92"/>
        <end position="101"/>
    </location>
</feature>
<feature type="compositionally biased region" description="Basic residues" evidence="2">
    <location>
        <begin position="264"/>
        <end position="274"/>
    </location>
</feature>
<evidence type="ECO:0000313" key="4">
    <source>
        <dbReference type="EMBL" id="KAK9775210.1"/>
    </source>
</evidence>
<dbReference type="InterPro" id="IPR015797">
    <property type="entry name" value="NUDIX_hydrolase-like_dom_sf"/>
</dbReference>
<name>A0ABR2XNM0_9PEZI</name>
<sequence>MSYRVGGGRASEIDERESRYYRDEPRRGPPPRREYDDVEIYERREERRSPPRRAPVREYEETDISIRERESRTPAFLREEPRRGEAGPLVLRSREIETIDRRRPRSPSPVREEERIMIRRRSVSPPPRREREPLPAPMPEVRRPRFIERSPSPEVRVDTRIIERRRERSPTPEREQEIRIIQRERQRVPSPSPSPPPPPPQPQVIRGPTIEREVITHYRDIDHGVERAPAPSPPPPPRRERPRERETDIDIYTSRNDTEVDIHKRTRSRSRPRQRPAPARGPSYYDDEVLVRSDRDRLQIDIEHDHKRSRSVAPPPRPDYSDESEYITSKIDSRGRMGEAFHGATKDWTIVDVPPGTERVKMDGIGGGGAEVTWQRYNGVRRAKFVPERDGTVVSASGTSISEPVREREREREREPVSDRDRLSVQIYDKHRDASRERSVVEDIHDTRISIRDRDRDRDRRPLKKQQDMWTEITKDLVVREAIERLGYEYEETEWFYYVMEYLKYEDVLQIVNLSDSIRRSRKERAREIEWEREARERWERRHRHHKHYDRFDDERVVEHEVIYERERERVTTGINSFDHVSTTVGLFGVTVKTQFCIVVRNDLATTPHKLSSNNPTSAAHEVVVVPVPKHRTSQPKHSRYSKQRYPGLSKISSHKFHYVIRSRKGALYGTARKFSFCPLSNDESRWIKLLKIGYQDPNGAKRTWESAERLTRPKGGDIDGVGIFAVLEKETGPEIILQKQFRPPIDKVTIEVPAGLVDEGETAEEAAVRELREETGYVGKATMTTPIMFNDPGFCNTNLRMVHVSIDMGLPENQNLKPQLEESEFIEVFTVKLADLYAECKKLEARGYAIDARVGTLAEGIEVAKKFKL</sequence>
<feature type="compositionally biased region" description="Basic and acidic residues" evidence="2">
    <location>
        <begin position="404"/>
        <end position="420"/>
    </location>
</feature>
<dbReference type="Pfam" id="PF00293">
    <property type="entry name" value="NUDIX"/>
    <property type="match status" value="1"/>
</dbReference>
<dbReference type="InterPro" id="IPR000086">
    <property type="entry name" value="NUDIX_hydrolase_dom"/>
</dbReference>
<feature type="domain" description="Nudix hydrolase" evidence="3">
    <location>
        <begin position="717"/>
        <end position="854"/>
    </location>
</feature>
<feature type="compositionally biased region" description="Basic and acidic residues" evidence="2">
    <location>
        <begin position="237"/>
        <end position="248"/>
    </location>
</feature>
<comment type="caution">
    <text evidence="4">The sequence shown here is derived from an EMBL/GenBank/DDBJ whole genome shotgun (WGS) entry which is preliminary data.</text>
</comment>
<organism evidence="4 5">
    <name type="scientific">Seiridium cardinale</name>
    <dbReference type="NCBI Taxonomy" id="138064"/>
    <lineage>
        <taxon>Eukaryota</taxon>
        <taxon>Fungi</taxon>
        <taxon>Dikarya</taxon>
        <taxon>Ascomycota</taxon>
        <taxon>Pezizomycotina</taxon>
        <taxon>Sordariomycetes</taxon>
        <taxon>Xylariomycetidae</taxon>
        <taxon>Amphisphaeriales</taxon>
        <taxon>Sporocadaceae</taxon>
        <taxon>Seiridium</taxon>
    </lineage>
</organism>
<dbReference type="EMBL" id="JARVKM010000036">
    <property type="protein sequence ID" value="KAK9775210.1"/>
    <property type="molecule type" value="Genomic_DNA"/>
</dbReference>
<evidence type="ECO:0000259" key="3">
    <source>
        <dbReference type="PROSITE" id="PS51462"/>
    </source>
</evidence>
<dbReference type="SUPFAM" id="SSF55811">
    <property type="entry name" value="Nudix"/>
    <property type="match status" value="1"/>
</dbReference>
<dbReference type="Gene3D" id="3.90.79.10">
    <property type="entry name" value="Nucleoside Triphosphate Pyrophosphohydrolase"/>
    <property type="match status" value="1"/>
</dbReference>
<dbReference type="PROSITE" id="PS00893">
    <property type="entry name" value="NUDIX_BOX"/>
    <property type="match status" value="1"/>
</dbReference>
<feature type="region of interest" description="Disordered" evidence="2">
    <location>
        <begin position="391"/>
        <end position="420"/>
    </location>
</feature>
<dbReference type="Proteomes" id="UP001465668">
    <property type="component" value="Unassembled WGS sequence"/>
</dbReference>
<keyword evidence="1" id="KW-0378">Hydrolase</keyword>
<feature type="compositionally biased region" description="Basic and acidic residues" evidence="2">
    <location>
        <begin position="289"/>
        <end position="306"/>
    </location>
</feature>
<protein>
    <recommendedName>
        <fullName evidence="3">Nudix hydrolase domain-containing protein</fullName>
    </recommendedName>
</protein>
<dbReference type="Pfam" id="PF26118">
    <property type="entry name" value="DUF8035"/>
    <property type="match status" value="1"/>
</dbReference>
<dbReference type="InterPro" id="IPR058348">
    <property type="entry name" value="DUF8035"/>
</dbReference>
<feature type="compositionally biased region" description="Pro residues" evidence="2">
    <location>
        <begin position="190"/>
        <end position="202"/>
    </location>
</feature>
<feature type="compositionally biased region" description="Basic and acidic residues" evidence="2">
    <location>
        <begin position="11"/>
        <end position="85"/>
    </location>
</feature>
<proteinExistence type="predicted"/>
<evidence type="ECO:0000256" key="1">
    <source>
        <dbReference type="ARBA" id="ARBA00022801"/>
    </source>
</evidence>
<gene>
    <name evidence="4" type="ORF">SCAR479_08186</name>
</gene>
<dbReference type="InterPro" id="IPR020476">
    <property type="entry name" value="Nudix_hydrolase"/>
</dbReference>
<dbReference type="PROSITE" id="PS51462">
    <property type="entry name" value="NUDIX"/>
    <property type="match status" value="1"/>
</dbReference>
<evidence type="ECO:0000256" key="2">
    <source>
        <dbReference type="SAM" id="MobiDB-lite"/>
    </source>
</evidence>
<dbReference type="PRINTS" id="PR00502">
    <property type="entry name" value="NUDIXFAMILY"/>
</dbReference>
<dbReference type="InterPro" id="IPR020084">
    <property type="entry name" value="NUDIX_hydrolase_CS"/>
</dbReference>
<feature type="compositionally biased region" description="Basic and acidic residues" evidence="2">
    <location>
        <begin position="155"/>
        <end position="187"/>
    </location>
</feature>
<feature type="region of interest" description="Disordered" evidence="2">
    <location>
        <begin position="1"/>
        <end position="323"/>
    </location>
</feature>
<dbReference type="PANTHER" id="PTHR11839">
    <property type="entry name" value="UDP/ADP-SUGAR PYROPHOSPHATASE"/>
    <property type="match status" value="1"/>
</dbReference>
<keyword evidence="5" id="KW-1185">Reference proteome</keyword>
<dbReference type="CDD" id="cd18888">
    <property type="entry name" value="NUDIX_ADPRase_Nudt5"/>
    <property type="match status" value="1"/>
</dbReference>
<dbReference type="PANTHER" id="PTHR11839:SF1">
    <property type="entry name" value="ADP-SUGAR PYROPHOSPHATASE"/>
    <property type="match status" value="1"/>
</dbReference>
<evidence type="ECO:0000313" key="5">
    <source>
        <dbReference type="Proteomes" id="UP001465668"/>
    </source>
</evidence>
<reference evidence="4 5" key="1">
    <citation type="submission" date="2024-02" db="EMBL/GenBank/DDBJ databases">
        <title>First draft genome assembly of two strains of Seiridium cardinale.</title>
        <authorList>
            <person name="Emiliani G."/>
            <person name="Scali E."/>
        </authorList>
    </citation>
    <scope>NUCLEOTIDE SEQUENCE [LARGE SCALE GENOMIC DNA]</scope>
    <source>
        <strain evidence="4 5">BM-138-000479</strain>
    </source>
</reference>
<feature type="compositionally biased region" description="Basic and acidic residues" evidence="2">
    <location>
        <begin position="209"/>
        <end position="226"/>
    </location>
</feature>
<accession>A0ABR2XNM0</accession>